<dbReference type="SUPFAM" id="SSF53092">
    <property type="entry name" value="Creatinase/prolidase N-terminal domain"/>
    <property type="match status" value="2"/>
</dbReference>
<dbReference type="InterPro" id="IPR033740">
    <property type="entry name" value="Pept_M24B"/>
</dbReference>
<evidence type="ECO:0000256" key="1">
    <source>
        <dbReference type="ARBA" id="ARBA00008766"/>
    </source>
</evidence>
<keyword evidence="3" id="KW-0378">Hydrolase</keyword>
<dbReference type="InterPro" id="IPR000587">
    <property type="entry name" value="Creatinase_N"/>
</dbReference>
<evidence type="ECO:0000313" key="7">
    <source>
        <dbReference type="EMBL" id="QNT68713.1"/>
    </source>
</evidence>
<sequence length="674" mass="72773">MEYRGDDAPGSLDAALRDAGVGSSKAEVEALIAGVAAAPPGYDADAWMDLIHPDAPLQLRALLRHKLGTARATLQQRADDSGDRLAALRKELKRRRLAGFVVPRADQHQGEYVAEASERLRWLTSFTGSAGTAVVLLDAAALFIDGRYTQQARDEVDGAAFELRHVTHEPLNDWIATHLPARGRLGYDPWLHTRKQVLALERACSRAGGRAVPLEANLIDRIWTNRPPEPIAPVIVHDAVVAPGLWAAEKRQCVAATLASEGSDAAVLAQPDAIAWLLNIRGGDVAYAPLLLAFAILHNDASVELFCDPRKLTPRVRTHLGNGVAVASMDAFAAALAKLGDRRARVRVDAERCPVWAVQQLQKAGARLEFADDPCLLPKAIKHEAELAAIREAHRIDGAALSRFLCWLAKSAPSGQVSEMAAAEQLERFRAEHPSYRGGSFPTISAAAGNGAIVHYRVTEATNRLLEPGSLYLVDSGGQYPSATTDVTRTVAVGSPSEEMRRRFTGVLQGHIALATAVFPHGTTGGQLDVLARMPLWRDGVDYDHGTGHGVGAFLCVHEGPQRISKVPNAVALESGMILSNEPGYYKVGQFGIRIENLVAVVAAGAPEGAEQDLREFETLTLAPIDRTLIDVTALSEQERAWVDAYHQRVRDTLTPRVDDATAVWLAEVTHPLC</sequence>
<evidence type="ECO:0000256" key="2">
    <source>
        <dbReference type="ARBA" id="ARBA00022723"/>
    </source>
</evidence>
<dbReference type="InterPro" id="IPR036005">
    <property type="entry name" value="Creatinase/aminopeptidase-like"/>
</dbReference>
<dbReference type="InterPro" id="IPR050422">
    <property type="entry name" value="X-Pro_aminopeptidase_P"/>
</dbReference>
<dbReference type="RefSeq" id="WP_190262149.1">
    <property type="nucleotide sequence ID" value="NZ_CP053923.1"/>
</dbReference>
<dbReference type="Gene3D" id="3.90.230.10">
    <property type="entry name" value="Creatinase/methionine aminopeptidase superfamily"/>
    <property type="match status" value="1"/>
</dbReference>
<evidence type="ECO:0000256" key="3">
    <source>
        <dbReference type="ARBA" id="ARBA00022801"/>
    </source>
</evidence>
<dbReference type="Pfam" id="PF00557">
    <property type="entry name" value="Peptidase_M24"/>
    <property type="match status" value="1"/>
</dbReference>
<protein>
    <submittedName>
        <fullName evidence="7">Aminopeptidase P family protein</fullName>
    </submittedName>
</protein>
<name>A0A7H1MZ27_9PROT</name>
<evidence type="ECO:0000313" key="8">
    <source>
        <dbReference type="Proteomes" id="UP000516369"/>
    </source>
</evidence>
<proteinExistence type="inferred from homology"/>
<organism evidence="7 8">
    <name type="scientific">Defluviicoccus vanus</name>
    <dbReference type="NCBI Taxonomy" id="111831"/>
    <lineage>
        <taxon>Bacteria</taxon>
        <taxon>Pseudomonadati</taxon>
        <taxon>Pseudomonadota</taxon>
        <taxon>Alphaproteobacteria</taxon>
        <taxon>Rhodospirillales</taxon>
        <taxon>Rhodospirillaceae</taxon>
        <taxon>Defluviicoccus</taxon>
    </lineage>
</organism>
<dbReference type="Proteomes" id="UP000516369">
    <property type="component" value="Chromosome"/>
</dbReference>
<comment type="similarity">
    <text evidence="1">Belongs to the peptidase M24B family.</text>
</comment>
<evidence type="ECO:0000259" key="6">
    <source>
        <dbReference type="Pfam" id="PF16188"/>
    </source>
</evidence>
<dbReference type="CDD" id="cd01085">
    <property type="entry name" value="APP"/>
    <property type="match status" value="1"/>
</dbReference>
<keyword evidence="7" id="KW-0645">Protease</keyword>
<dbReference type="Pfam" id="PF16188">
    <property type="entry name" value="Peptidase_M24_C"/>
    <property type="match status" value="1"/>
</dbReference>
<dbReference type="EMBL" id="CP053923">
    <property type="protein sequence ID" value="QNT68713.1"/>
    <property type="molecule type" value="Genomic_DNA"/>
</dbReference>
<keyword evidence="2" id="KW-0479">Metal-binding</keyword>
<dbReference type="AlphaFoldDB" id="A0A7H1MZ27"/>
<evidence type="ECO:0000259" key="5">
    <source>
        <dbReference type="Pfam" id="PF01321"/>
    </source>
</evidence>
<dbReference type="PANTHER" id="PTHR43763">
    <property type="entry name" value="XAA-PRO AMINOPEPTIDASE 1"/>
    <property type="match status" value="1"/>
</dbReference>
<dbReference type="GO" id="GO:0070006">
    <property type="term" value="F:metalloaminopeptidase activity"/>
    <property type="evidence" value="ECO:0007669"/>
    <property type="project" value="InterPro"/>
</dbReference>
<dbReference type="KEGG" id="dvn:HQ394_04210"/>
<gene>
    <name evidence="7" type="ORF">HQ394_04210</name>
</gene>
<dbReference type="SUPFAM" id="SSF55920">
    <property type="entry name" value="Creatinase/aminopeptidase"/>
    <property type="match status" value="1"/>
</dbReference>
<dbReference type="Pfam" id="PF01321">
    <property type="entry name" value="Creatinase_N"/>
    <property type="match status" value="1"/>
</dbReference>
<feature type="domain" description="Peptidase M24" evidence="4">
    <location>
        <begin position="389"/>
        <end position="601"/>
    </location>
</feature>
<feature type="domain" description="Creatinase N-terminal" evidence="5">
    <location>
        <begin position="84"/>
        <end position="216"/>
    </location>
</feature>
<dbReference type="FunFam" id="3.90.230.10:FF:000009">
    <property type="entry name" value="xaa-Pro aminopeptidase 2"/>
    <property type="match status" value="1"/>
</dbReference>
<keyword evidence="7" id="KW-0031">Aminopeptidase</keyword>
<accession>A0A7H1MZ27</accession>
<dbReference type="GO" id="GO:0005737">
    <property type="term" value="C:cytoplasm"/>
    <property type="evidence" value="ECO:0007669"/>
    <property type="project" value="UniProtKB-ARBA"/>
</dbReference>
<dbReference type="InterPro" id="IPR000994">
    <property type="entry name" value="Pept_M24"/>
</dbReference>
<dbReference type="InterPro" id="IPR029149">
    <property type="entry name" value="Creatin/AminoP/Spt16_N"/>
</dbReference>
<reference evidence="7 8" key="1">
    <citation type="submission" date="2020-05" db="EMBL/GenBank/DDBJ databases">
        <title>Complete closed genome sequence of Defluviicoccus vanus.</title>
        <authorList>
            <person name="Bessarab I."/>
            <person name="Arumugam K."/>
            <person name="Maszenan A.M."/>
            <person name="Seviour R.J."/>
            <person name="Williams R.B."/>
        </authorList>
    </citation>
    <scope>NUCLEOTIDE SEQUENCE [LARGE SCALE GENOMIC DNA]</scope>
    <source>
        <strain evidence="7 8">Ben 114</strain>
    </source>
</reference>
<dbReference type="Pfam" id="PF16189">
    <property type="entry name" value="Creatinase_N_2"/>
    <property type="match status" value="1"/>
</dbReference>
<dbReference type="PANTHER" id="PTHR43763:SF6">
    <property type="entry name" value="XAA-PRO AMINOPEPTIDASE 1"/>
    <property type="match status" value="1"/>
</dbReference>
<dbReference type="GO" id="GO:0046872">
    <property type="term" value="F:metal ion binding"/>
    <property type="evidence" value="ECO:0007669"/>
    <property type="project" value="UniProtKB-KW"/>
</dbReference>
<dbReference type="InterPro" id="IPR032416">
    <property type="entry name" value="Peptidase_M24_C"/>
</dbReference>
<dbReference type="Gene3D" id="3.40.350.10">
    <property type="entry name" value="Creatinase/prolidase N-terminal domain"/>
    <property type="match status" value="2"/>
</dbReference>
<keyword evidence="8" id="KW-1185">Reference proteome</keyword>
<feature type="domain" description="Peptidase M24 C-terminal" evidence="6">
    <location>
        <begin position="616"/>
        <end position="673"/>
    </location>
</feature>
<evidence type="ECO:0000259" key="4">
    <source>
        <dbReference type="Pfam" id="PF00557"/>
    </source>
</evidence>